<feature type="chain" id="PRO_5046015157" evidence="1">
    <location>
        <begin position="22"/>
        <end position="174"/>
    </location>
</feature>
<dbReference type="NCBIfam" id="NF038126">
    <property type="entry name" value="PEP_CTERM_FxDxF"/>
    <property type="match status" value="1"/>
</dbReference>
<feature type="signal peptide" evidence="1">
    <location>
        <begin position="1"/>
        <end position="21"/>
    </location>
</feature>
<sequence>MHVKLKLAAAAIALMAAGAQATVFEWDDHDILETQTVKYGKVHSGQAFEDFFTFELDDPSHLWTAAVSANLINRFRVEQGSVELFAGTYGDNVADVSLGAYAFDGSTGSTDHQFSNLAAGDYYYKVNGVITGTLGGQYVLTSTIAPVPEPETYALMGLGLAGLIAARRKKHQAK</sequence>
<protein>
    <submittedName>
        <fullName evidence="3">FxDxF family PEP-CTERM protein</fullName>
    </submittedName>
</protein>
<evidence type="ECO:0000313" key="3">
    <source>
        <dbReference type="EMBL" id="UXY14622.1"/>
    </source>
</evidence>
<organism evidence="3 4">
    <name type="scientific">Chitiniphilus purpureus</name>
    <dbReference type="NCBI Taxonomy" id="2981137"/>
    <lineage>
        <taxon>Bacteria</taxon>
        <taxon>Pseudomonadati</taxon>
        <taxon>Pseudomonadota</taxon>
        <taxon>Betaproteobacteria</taxon>
        <taxon>Neisseriales</taxon>
        <taxon>Chitinibacteraceae</taxon>
        <taxon>Chitiniphilus</taxon>
    </lineage>
</organism>
<accession>A0ABY6DJW3</accession>
<gene>
    <name evidence="3" type="ORF">N8I74_15025</name>
</gene>
<name>A0ABY6DJW3_9NEIS</name>
<dbReference type="NCBIfam" id="TIGR02595">
    <property type="entry name" value="PEP_CTERM"/>
    <property type="match status" value="1"/>
</dbReference>
<keyword evidence="4" id="KW-1185">Reference proteome</keyword>
<evidence type="ECO:0000259" key="2">
    <source>
        <dbReference type="Pfam" id="PF07589"/>
    </source>
</evidence>
<evidence type="ECO:0000313" key="4">
    <source>
        <dbReference type="Proteomes" id="UP001061302"/>
    </source>
</evidence>
<feature type="domain" description="Ice-binding protein C-terminal" evidence="2">
    <location>
        <begin position="146"/>
        <end position="169"/>
    </location>
</feature>
<keyword evidence="1" id="KW-0732">Signal</keyword>
<evidence type="ECO:0000256" key="1">
    <source>
        <dbReference type="SAM" id="SignalP"/>
    </source>
</evidence>
<dbReference type="Proteomes" id="UP001061302">
    <property type="component" value="Chromosome"/>
</dbReference>
<reference evidence="3" key="1">
    <citation type="submission" date="2022-10" db="EMBL/GenBank/DDBJ databases">
        <title>Chitiniphilus purpureus sp. nov., a novel chitin-degrading bacterium isolated from crawfish pond sediment.</title>
        <authorList>
            <person name="Li K."/>
        </authorList>
    </citation>
    <scope>NUCLEOTIDE SEQUENCE</scope>
    <source>
        <strain evidence="3">CD1</strain>
    </source>
</reference>
<dbReference type="EMBL" id="CP106753">
    <property type="protein sequence ID" value="UXY14622.1"/>
    <property type="molecule type" value="Genomic_DNA"/>
</dbReference>
<dbReference type="InterPro" id="IPR013424">
    <property type="entry name" value="Ice-binding_C"/>
</dbReference>
<dbReference type="Pfam" id="PF07589">
    <property type="entry name" value="PEP-CTERM"/>
    <property type="match status" value="1"/>
</dbReference>
<proteinExistence type="predicted"/>